<dbReference type="AlphaFoldDB" id="A0AA36ERJ4"/>
<keyword evidence="4" id="KW-0436">Ligase</keyword>
<sequence>METDEIIDKSLKSRDRSQVCEDFVCASQTWLSKIKRLSILKGVFGETNQCELVGFISYALAFPDNFLALVDTYDVMKSGVPNFCAVALALNDLGYKARGIRLNSGDLAYLSCCL</sequence>
<evidence type="ECO:0000256" key="1">
    <source>
        <dbReference type="ARBA" id="ARBA00004952"/>
    </source>
</evidence>
<dbReference type="InterPro" id="IPR007229">
    <property type="entry name" value="Nic_PRibTrfase-Fam"/>
</dbReference>
<evidence type="ECO:0000256" key="3">
    <source>
        <dbReference type="ARBA" id="ARBA00022553"/>
    </source>
</evidence>
<evidence type="ECO:0000256" key="2">
    <source>
        <dbReference type="ARBA" id="ARBA00013236"/>
    </source>
</evidence>
<dbReference type="Proteomes" id="UP001177003">
    <property type="component" value="Chromosome 9"/>
</dbReference>
<keyword evidence="3" id="KW-0597">Phosphoprotein</keyword>
<comment type="pathway">
    <text evidence="1">Cofactor biosynthesis; NAD(+) biosynthesis; nicotinate D-ribonucleotide from nicotinate: step 1/1.</text>
</comment>
<protein>
    <recommendedName>
        <fullName evidence="2">nicotinate phosphoribosyltransferase</fullName>
        <ecNumber evidence="2">6.3.4.21</ecNumber>
    </recommendedName>
</protein>
<dbReference type="InterPro" id="IPR013785">
    <property type="entry name" value="Aldolase_TIM"/>
</dbReference>
<keyword evidence="8" id="KW-1185">Reference proteome</keyword>
<dbReference type="GO" id="GO:0034355">
    <property type="term" value="P:NAD+ biosynthetic process via the salvage pathway"/>
    <property type="evidence" value="ECO:0007669"/>
    <property type="project" value="TreeGrafter"/>
</dbReference>
<evidence type="ECO:0000256" key="4">
    <source>
        <dbReference type="ARBA" id="ARBA00022598"/>
    </source>
</evidence>
<proteinExistence type="predicted"/>
<name>A0AA36ERJ4_LACSI</name>
<keyword evidence="5" id="KW-0662">Pyridine nucleotide biosynthesis</keyword>
<dbReference type="EC" id="6.3.4.21" evidence="2"/>
<dbReference type="GO" id="GO:0004516">
    <property type="term" value="F:nicotinate phosphoribosyltransferase activity"/>
    <property type="evidence" value="ECO:0007669"/>
    <property type="project" value="UniProtKB-EC"/>
</dbReference>
<gene>
    <name evidence="7" type="ORF">LSALG_LOCUS41660</name>
</gene>
<organism evidence="7 8">
    <name type="scientific">Lactuca saligna</name>
    <name type="common">Willowleaf lettuce</name>
    <dbReference type="NCBI Taxonomy" id="75948"/>
    <lineage>
        <taxon>Eukaryota</taxon>
        <taxon>Viridiplantae</taxon>
        <taxon>Streptophyta</taxon>
        <taxon>Embryophyta</taxon>
        <taxon>Tracheophyta</taxon>
        <taxon>Spermatophyta</taxon>
        <taxon>Magnoliopsida</taxon>
        <taxon>eudicotyledons</taxon>
        <taxon>Gunneridae</taxon>
        <taxon>Pentapetalae</taxon>
        <taxon>asterids</taxon>
        <taxon>campanulids</taxon>
        <taxon>Asterales</taxon>
        <taxon>Asteraceae</taxon>
        <taxon>Cichorioideae</taxon>
        <taxon>Cichorieae</taxon>
        <taxon>Lactucinae</taxon>
        <taxon>Lactuca</taxon>
    </lineage>
</organism>
<evidence type="ECO:0000256" key="5">
    <source>
        <dbReference type="ARBA" id="ARBA00022642"/>
    </source>
</evidence>
<accession>A0AA36ERJ4</accession>
<dbReference type="EMBL" id="OX465085">
    <property type="protein sequence ID" value="CAI9303205.1"/>
    <property type="molecule type" value="Genomic_DNA"/>
</dbReference>
<dbReference type="GO" id="GO:0005829">
    <property type="term" value="C:cytosol"/>
    <property type="evidence" value="ECO:0007669"/>
    <property type="project" value="TreeGrafter"/>
</dbReference>
<dbReference type="PANTHER" id="PTHR11098:SF1">
    <property type="entry name" value="NICOTINATE PHOSPHORIBOSYLTRANSFERASE"/>
    <property type="match status" value="1"/>
</dbReference>
<dbReference type="SUPFAM" id="SSF51690">
    <property type="entry name" value="Nicotinate/Quinolinate PRTase C-terminal domain-like"/>
    <property type="match status" value="1"/>
</dbReference>
<evidence type="ECO:0000313" key="7">
    <source>
        <dbReference type="EMBL" id="CAI9303205.1"/>
    </source>
</evidence>
<dbReference type="InterPro" id="IPR036068">
    <property type="entry name" value="Nicotinate_pribotase-like_C"/>
</dbReference>
<dbReference type="PANTHER" id="PTHR11098">
    <property type="entry name" value="NICOTINATE PHOSPHORIBOSYLTRANSFERASE"/>
    <property type="match status" value="1"/>
</dbReference>
<reference evidence="7" key="1">
    <citation type="submission" date="2023-04" db="EMBL/GenBank/DDBJ databases">
        <authorList>
            <person name="Vijverberg K."/>
            <person name="Xiong W."/>
            <person name="Schranz E."/>
        </authorList>
    </citation>
    <scope>NUCLEOTIDE SEQUENCE</scope>
</reference>
<comment type="catalytic activity">
    <reaction evidence="6">
        <text>5-phospho-alpha-D-ribose 1-diphosphate + nicotinate + ATP + H2O = nicotinate beta-D-ribonucleotide + ADP + phosphate + diphosphate</text>
        <dbReference type="Rhea" id="RHEA:36163"/>
        <dbReference type="ChEBI" id="CHEBI:15377"/>
        <dbReference type="ChEBI" id="CHEBI:30616"/>
        <dbReference type="ChEBI" id="CHEBI:32544"/>
        <dbReference type="ChEBI" id="CHEBI:33019"/>
        <dbReference type="ChEBI" id="CHEBI:43474"/>
        <dbReference type="ChEBI" id="CHEBI:57502"/>
        <dbReference type="ChEBI" id="CHEBI:58017"/>
        <dbReference type="ChEBI" id="CHEBI:456216"/>
        <dbReference type="EC" id="6.3.4.21"/>
    </reaction>
</comment>
<dbReference type="Gene3D" id="3.20.20.70">
    <property type="entry name" value="Aldolase class I"/>
    <property type="match status" value="1"/>
</dbReference>
<evidence type="ECO:0000313" key="8">
    <source>
        <dbReference type="Proteomes" id="UP001177003"/>
    </source>
</evidence>
<evidence type="ECO:0000256" key="6">
    <source>
        <dbReference type="ARBA" id="ARBA00048668"/>
    </source>
</evidence>